<keyword evidence="2" id="KW-1185">Reference proteome</keyword>
<dbReference type="Gene3D" id="3.30.460.10">
    <property type="entry name" value="Beta Polymerase, domain 2"/>
    <property type="match status" value="1"/>
</dbReference>
<evidence type="ECO:0000313" key="2">
    <source>
        <dbReference type="Proteomes" id="UP000016930"/>
    </source>
</evidence>
<dbReference type="HOGENOM" id="CLU_123408_0_0_1"/>
<dbReference type="EMBL" id="KB445803">
    <property type="protein sequence ID" value="EMD34434.1"/>
    <property type="molecule type" value="Genomic_DNA"/>
</dbReference>
<name>M2PEY5_CERS8</name>
<dbReference type="InterPro" id="IPR043519">
    <property type="entry name" value="NT_sf"/>
</dbReference>
<dbReference type="Pfam" id="PF02410">
    <property type="entry name" value="RsfS"/>
    <property type="match status" value="1"/>
</dbReference>
<organism evidence="1 2">
    <name type="scientific">Ceriporiopsis subvermispora (strain B)</name>
    <name type="common">White-rot fungus</name>
    <name type="synonym">Gelatoporia subvermispora</name>
    <dbReference type="NCBI Taxonomy" id="914234"/>
    <lineage>
        <taxon>Eukaryota</taxon>
        <taxon>Fungi</taxon>
        <taxon>Dikarya</taxon>
        <taxon>Basidiomycota</taxon>
        <taxon>Agaricomycotina</taxon>
        <taxon>Agaricomycetes</taxon>
        <taxon>Polyporales</taxon>
        <taxon>Gelatoporiaceae</taxon>
        <taxon>Gelatoporia</taxon>
    </lineage>
</organism>
<accession>M2PEY5</accession>
<dbReference type="STRING" id="914234.M2PEY5"/>
<proteinExistence type="predicted"/>
<dbReference type="Proteomes" id="UP000016930">
    <property type="component" value="Unassembled WGS sequence"/>
</dbReference>
<evidence type="ECO:0000313" key="1">
    <source>
        <dbReference type="EMBL" id="EMD34434.1"/>
    </source>
</evidence>
<gene>
    <name evidence="1" type="ORF">CERSUDRAFT_107608</name>
</gene>
<dbReference type="AlphaFoldDB" id="M2PEY5"/>
<protein>
    <submittedName>
        <fullName evidence="1">Uncharacterized protein</fullName>
    </submittedName>
</protein>
<dbReference type="SUPFAM" id="SSF81301">
    <property type="entry name" value="Nucleotidyltransferase"/>
    <property type="match status" value="1"/>
</dbReference>
<sequence>MLIVRPPVPTPLGPPLLEQPVKGTRRRRNITNAGKGIEGEIGGIWSWVVIAQVKEGTEDRGAIESVVRIVRKTLLTAVPPLPIAPNLKKRYDSHWIMIDAGEFAVHILSQRAREKYFPDSMREWTPLPQ</sequence>
<reference evidence="1 2" key="1">
    <citation type="journal article" date="2012" name="Proc. Natl. Acad. Sci. U.S.A.">
        <title>Comparative genomics of Ceriporiopsis subvermispora and Phanerochaete chrysosporium provide insight into selective ligninolysis.</title>
        <authorList>
            <person name="Fernandez-Fueyo E."/>
            <person name="Ruiz-Duenas F.J."/>
            <person name="Ferreira P."/>
            <person name="Floudas D."/>
            <person name="Hibbett D.S."/>
            <person name="Canessa P."/>
            <person name="Larrondo L.F."/>
            <person name="James T.Y."/>
            <person name="Seelenfreund D."/>
            <person name="Lobos S."/>
            <person name="Polanco R."/>
            <person name="Tello M."/>
            <person name="Honda Y."/>
            <person name="Watanabe T."/>
            <person name="Watanabe T."/>
            <person name="Ryu J.S."/>
            <person name="Kubicek C.P."/>
            <person name="Schmoll M."/>
            <person name="Gaskell J."/>
            <person name="Hammel K.E."/>
            <person name="St John F.J."/>
            <person name="Vanden Wymelenberg A."/>
            <person name="Sabat G."/>
            <person name="Splinter BonDurant S."/>
            <person name="Syed K."/>
            <person name="Yadav J.S."/>
            <person name="Doddapaneni H."/>
            <person name="Subramanian V."/>
            <person name="Lavin J.L."/>
            <person name="Oguiza J.A."/>
            <person name="Perez G."/>
            <person name="Pisabarro A.G."/>
            <person name="Ramirez L."/>
            <person name="Santoyo F."/>
            <person name="Master E."/>
            <person name="Coutinho P.M."/>
            <person name="Henrissat B."/>
            <person name="Lombard V."/>
            <person name="Magnuson J.K."/>
            <person name="Kuees U."/>
            <person name="Hori C."/>
            <person name="Igarashi K."/>
            <person name="Samejima M."/>
            <person name="Held B.W."/>
            <person name="Barry K.W."/>
            <person name="LaButti K.M."/>
            <person name="Lapidus A."/>
            <person name="Lindquist E.A."/>
            <person name="Lucas S.M."/>
            <person name="Riley R."/>
            <person name="Salamov A.A."/>
            <person name="Hoffmeister D."/>
            <person name="Schwenk D."/>
            <person name="Hadar Y."/>
            <person name="Yarden O."/>
            <person name="de Vries R.P."/>
            <person name="Wiebenga A."/>
            <person name="Stenlid J."/>
            <person name="Eastwood D."/>
            <person name="Grigoriev I.V."/>
            <person name="Berka R.M."/>
            <person name="Blanchette R.A."/>
            <person name="Kersten P."/>
            <person name="Martinez A.T."/>
            <person name="Vicuna R."/>
            <person name="Cullen D."/>
        </authorList>
    </citation>
    <scope>NUCLEOTIDE SEQUENCE [LARGE SCALE GENOMIC DNA]</scope>
    <source>
        <strain evidence="1 2">B</strain>
    </source>
</reference>
<dbReference type="OrthoDB" id="21330at2759"/>